<dbReference type="EMBL" id="CM020618">
    <property type="protein sequence ID" value="KAK1858636.1"/>
    <property type="molecule type" value="Genomic_DNA"/>
</dbReference>
<evidence type="ECO:0000313" key="1">
    <source>
        <dbReference type="EMBL" id="KAK1858636.1"/>
    </source>
</evidence>
<gene>
    <name evidence="1" type="ORF">I4F81_001237</name>
</gene>
<evidence type="ECO:0000313" key="2">
    <source>
        <dbReference type="Proteomes" id="UP000798662"/>
    </source>
</evidence>
<organism evidence="1 2">
    <name type="scientific">Pyropia yezoensis</name>
    <name type="common">Susabi-nori</name>
    <name type="synonym">Porphyra yezoensis</name>
    <dbReference type="NCBI Taxonomy" id="2788"/>
    <lineage>
        <taxon>Eukaryota</taxon>
        <taxon>Rhodophyta</taxon>
        <taxon>Bangiophyceae</taxon>
        <taxon>Bangiales</taxon>
        <taxon>Bangiaceae</taxon>
        <taxon>Pyropia</taxon>
    </lineage>
</organism>
<sequence>MDDTMWMGSSSGGASSMDSDPIFVAYAPPSVESARPSESVPSVVNLAGCSSVGSARDIVNSDRQPSASDIVVDEDRRSGDADAPELQPVAGLEQPAGGDQCEADGDAPVPAAVVSHTVRGDRTYGQGRPGPKHGRGGRKLGSGRHTKKNFGTAVRRVVGAYLCKVPAATLSSDCGISAEAGVTTIELLSAWAKAPGNEEVRLLPGMLGVVARWGEWKRDGTGDHASVCVWLAANGRCRCTCVGSNTHRDNNVYDRATTCKHAATLGATLDELSAALGLQPERVRHHLYKRFHSGPGPEGEHAAMDNTCFHVKGALYVAVCSSAFAALPVPLYLTHTRSSCSLCPGAWTKTCSHVIVAQECGAPHHAHRTSAQSAAPSLEVSAISRLRIPLHNCVAAIRLNAEVSAKTVSGGEFVVPAPKRCHFCAARGKPHQLILPSTRTGAIACTRGFCKMVVHVAKCSSCEQWVCRDGREEHIVLLTMTSAATVTWMRSMAHDAADGAALTTSTTKWIRAVRRETVAGVLPSTNPTRSGRILRNIVVVGLKLMAADLPPELFTCVHCMDNDGRYKWVSADSIWVGFGSGADHVQFDHVVEAVPENRRAIRAAYLIRGESVRRIVRDVMKPKKDLKLLSRAVKPAQLAVGVLLPDALPIDGRVSQTAGEKAIAGVLGSIFDMNAAAAKLLTALHTGLAKYKTRSRVEAARRTPLKNPPAAAVKTPAYRAAQHARDTGAAPLSLTTPAAQLQGDTNGASVARGRQAPPRQPDCGRKRFKAGKGDVEADSPFFRPAVVALDKDQRRELLSFVTAITIDSVVLPFRPGHAEVLRQLATLLDQVNHGAVVADLLARSTLDADPKDDDDHAPIVILLRELHFVQLGLRSFSCMFEAHAGLSSTLANGLRRPF</sequence>
<keyword evidence="2" id="KW-1185">Reference proteome</keyword>
<comment type="caution">
    <text evidence="1">The sequence shown here is derived from an EMBL/GenBank/DDBJ whole genome shotgun (WGS) entry which is preliminary data.</text>
</comment>
<name>A0ACC3BMD1_PYRYE</name>
<reference evidence="1" key="1">
    <citation type="submission" date="2019-11" db="EMBL/GenBank/DDBJ databases">
        <title>Nori genome reveals adaptations in red seaweeds to the harsh intertidal environment.</title>
        <authorList>
            <person name="Wang D."/>
            <person name="Mao Y."/>
        </authorList>
    </citation>
    <scope>NUCLEOTIDE SEQUENCE</scope>
    <source>
        <tissue evidence="1">Gametophyte</tissue>
    </source>
</reference>
<dbReference type="Proteomes" id="UP000798662">
    <property type="component" value="Chromosome 1"/>
</dbReference>
<protein>
    <submittedName>
        <fullName evidence="1">Uncharacterized protein</fullName>
    </submittedName>
</protein>
<accession>A0ACC3BMD1</accession>
<proteinExistence type="predicted"/>